<comment type="caution">
    <text evidence="5">The sequence shown here is derived from an EMBL/GenBank/DDBJ whole genome shotgun (WGS) entry which is preliminary data.</text>
</comment>
<reference evidence="5 6" key="2">
    <citation type="submission" date="2019-02" db="EMBL/GenBank/DDBJ databases">
        <title>'Lichenibacterium ramalinii' gen. nov. sp. nov., 'Lichenibacterium minor' gen. nov. sp. nov.</title>
        <authorList>
            <person name="Pankratov T."/>
        </authorList>
    </citation>
    <scope>NUCLEOTIDE SEQUENCE [LARGE SCALE GENOMIC DNA]</scope>
    <source>
        <strain evidence="5 6">RmlP026</strain>
    </source>
</reference>
<keyword evidence="3" id="KW-0862">Zinc</keyword>
<reference evidence="5 6" key="1">
    <citation type="submission" date="2018-12" db="EMBL/GenBank/DDBJ databases">
        <authorList>
            <person name="Grouzdev D.S."/>
            <person name="Krutkina M.S."/>
        </authorList>
    </citation>
    <scope>NUCLEOTIDE SEQUENCE [LARGE SCALE GENOMIC DNA]</scope>
    <source>
        <strain evidence="5 6">RmlP026</strain>
    </source>
</reference>
<proteinExistence type="inferred from homology"/>
<evidence type="ECO:0000256" key="1">
    <source>
        <dbReference type="ARBA" id="ARBA00008853"/>
    </source>
</evidence>
<evidence type="ECO:0000256" key="3">
    <source>
        <dbReference type="PIRSR" id="PIRSR605511-2"/>
    </source>
</evidence>
<evidence type="ECO:0000313" key="6">
    <source>
        <dbReference type="Proteomes" id="UP000290759"/>
    </source>
</evidence>
<dbReference type="Proteomes" id="UP000290759">
    <property type="component" value="Unassembled WGS sequence"/>
</dbReference>
<dbReference type="SUPFAM" id="SSF63829">
    <property type="entry name" value="Calcium-dependent phosphotriesterase"/>
    <property type="match status" value="1"/>
</dbReference>
<gene>
    <name evidence="5" type="ORF">D3273_26295</name>
</gene>
<feature type="binding site" evidence="3">
    <location>
        <position position="101"/>
    </location>
    <ligand>
        <name>substrate</name>
    </ligand>
</feature>
<dbReference type="Pfam" id="PF08450">
    <property type="entry name" value="SGL"/>
    <property type="match status" value="1"/>
</dbReference>
<dbReference type="RefSeq" id="WP_129229922.1">
    <property type="nucleotide sequence ID" value="NZ_QYBB01000081.1"/>
</dbReference>
<sequence>MSGPLRFRLALDARCTVGESPVWDAEIAALLFCDIPNGLICEWRPSDGARRSWSFGESVGSFGLCRSGRLVVALRRSVVLLSRHDGSVVPLAEVPEPEGNRLNDGKVGPDGCFWVGGMDDRPEKQPTASLYRVTPDGRVERKAEGLMVSNGLAWTADGATMVHSDSRARTIDAYEFDAASGRIGSRRRLATLTDADGRPDGGAFDREGTYWSAGVSAGVLNRFSLAGGLLERHPFPVPAPTMPCFAGGTLFVTSLREGRDADTLRRWPALGGIFAAPAPGRGVPVGLFGDD</sequence>
<comment type="cofactor">
    <cofactor evidence="3">
        <name>Zn(2+)</name>
        <dbReference type="ChEBI" id="CHEBI:29105"/>
    </cofactor>
    <text evidence="3">Binds 1 divalent metal cation per subunit.</text>
</comment>
<feature type="binding site" evidence="3">
    <location>
        <position position="19"/>
    </location>
    <ligand>
        <name>a divalent metal cation</name>
        <dbReference type="ChEBI" id="CHEBI:60240"/>
    </ligand>
</feature>
<dbReference type="PANTHER" id="PTHR10907:SF47">
    <property type="entry name" value="REGUCALCIN"/>
    <property type="match status" value="1"/>
</dbReference>
<comment type="similarity">
    <text evidence="1">Belongs to the SMP-30/CGR1 family.</text>
</comment>
<dbReference type="PRINTS" id="PR01790">
    <property type="entry name" value="SMP30FAMILY"/>
</dbReference>
<feature type="binding site" evidence="3">
    <location>
        <position position="200"/>
    </location>
    <ligand>
        <name>a divalent metal cation</name>
        <dbReference type="ChEBI" id="CHEBI:60240"/>
    </ligand>
</feature>
<dbReference type="GO" id="GO:0005509">
    <property type="term" value="F:calcium ion binding"/>
    <property type="evidence" value="ECO:0007669"/>
    <property type="project" value="TreeGrafter"/>
</dbReference>
<feature type="binding site" evidence="3">
    <location>
        <position position="103"/>
    </location>
    <ligand>
        <name>substrate</name>
    </ligand>
</feature>
<accession>A0A4Q2U2C2</accession>
<dbReference type="GO" id="GO:0019853">
    <property type="term" value="P:L-ascorbic acid biosynthetic process"/>
    <property type="evidence" value="ECO:0007669"/>
    <property type="project" value="TreeGrafter"/>
</dbReference>
<feature type="domain" description="SMP-30/Gluconolactonase/LRE-like region" evidence="4">
    <location>
        <begin position="17"/>
        <end position="255"/>
    </location>
</feature>
<name>A0A4Q2U2C2_9HYPH</name>
<dbReference type="EMBL" id="QYBB01000081">
    <property type="protein sequence ID" value="RYC28991.1"/>
    <property type="molecule type" value="Genomic_DNA"/>
</dbReference>
<organism evidence="5 6">
    <name type="scientific">Lichenibacterium minor</name>
    <dbReference type="NCBI Taxonomy" id="2316528"/>
    <lineage>
        <taxon>Bacteria</taxon>
        <taxon>Pseudomonadati</taxon>
        <taxon>Pseudomonadota</taxon>
        <taxon>Alphaproteobacteria</taxon>
        <taxon>Hyphomicrobiales</taxon>
        <taxon>Lichenihabitantaceae</taxon>
        <taxon>Lichenibacterium</taxon>
    </lineage>
</organism>
<evidence type="ECO:0000313" key="5">
    <source>
        <dbReference type="EMBL" id="RYC28991.1"/>
    </source>
</evidence>
<dbReference type="InterPro" id="IPR005511">
    <property type="entry name" value="SMP-30"/>
</dbReference>
<dbReference type="OrthoDB" id="2633250at2"/>
<dbReference type="InterPro" id="IPR013658">
    <property type="entry name" value="SGL"/>
</dbReference>
<keyword evidence="6" id="KW-1185">Reference proteome</keyword>
<dbReference type="InterPro" id="IPR011042">
    <property type="entry name" value="6-blade_b-propeller_TolB-like"/>
</dbReference>
<evidence type="ECO:0000256" key="2">
    <source>
        <dbReference type="PIRSR" id="PIRSR605511-1"/>
    </source>
</evidence>
<keyword evidence="3" id="KW-0479">Metal-binding</keyword>
<evidence type="ECO:0000259" key="4">
    <source>
        <dbReference type="Pfam" id="PF08450"/>
    </source>
</evidence>
<dbReference type="PANTHER" id="PTHR10907">
    <property type="entry name" value="REGUCALCIN"/>
    <property type="match status" value="1"/>
</dbReference>
<feature type="binding site" evidence="3">
    <location>
        <position position="150"/>
    </location>
    <ligand>
        <name>a divalent metal cation</name>
        <dbReference type="ChEBI" id="CHEBI:60240"/>
    </ligand>
</feature>
<dbReference type="Gene3D" id="2.120.10.30">
    <property type="entry name" value="TolB, C-terminal domain"/>
    <property type="match status" value="1"/>
</dbReference>
<feature type="active site" description="Proton donor/acceptor" evidence="2">
    <location>
        <position position="200"/>
    </location>
</feature>
<dbReference type="GO" id="GO:0004341">
    <property type="term" value="F:gluconolactonase activity"/>
    <property type="evidence" value="ECO:0007669"/>
    <property type="project" value="TreeGrafter"/>
</dbReference>
<protein>
    <submittedName>
        <fullName evidence="5">SMP-30/gluconolactonase/LRE family protein</fullName>
    </submittedName>
</protein>
<dbReference type="AlphaFoldDB" id="A0A4Q2U2C2"/>